<sequence>MRFRSLVISWCFCAIYGSVQTLSGALRHRSLDETSSHRSTRHPLDDIKIPRDVVLERSRRNITGSSTPSFPVSLLRTDDREKKTVDRFVSKPGSRNRKQRKKCSRRKQDARRGIIPKRVKFADKIAEKSKKSSIKSSLGIVKNPLATSVDVIASVPTSTLNPTLELTTESSTIQQYFVDIAVTTTDVVPSTTKVIDDTTRGNYYEENPLRKKCRRTKCTTGDCKGEKKRNVIDILGDEFFPPDLGKLSASKTSRSSSSEDVDL</sequence>
<evidence type="ECO:0000256" key="1">
    <source>
        <dbReference type="SAM" id="MobiDB-lite"/>
    </source>
</evidence>
<reference evidence="3" key="1">
    <citation type="submission" date="2024-04" db="EMBL/GenBank/DDBJ databases">
        <authorList>
            <consortium name="Molecular Ecology Group"/>
        </authorList>
    </citation>
    <scope>NUCLEOTIDE SEQUENCE</scope>
</reference>
<keyword evidence="4" id="KW-1185">Reference proteome</keyword>
<feature type="region of interest" description="Disordered" evidence="1">
    <location>
        <begin position="90"/>
        <end position="110"/>
    </location>
</feature>
<feature type="compositionally biased region" description="Basic residues" evidence="1">
    <location>
        <begin position="94"/>
        <end position="105"/>
    </location>
</feature>
<protein>
    <submittedName>
        <fullName evidence="3">Uncharacterized protein</fullName>
    </submittedName>
</protein>
<gene>
    <name evidence="3" type="ORF">LPLAT_LOCUS7414</name>
</gene>
<dbReference type="EMBL" id="OZ034826">
    <property type="protein sequence ID" value="CAL1681370.1"/>
    <property type="molecule type" value="Genomic_DNA"/>
</dbReference>
<keyword evidence="2" id="KW-0732">Signal</keyword>
<feature type="compositionally biased region" description="Low complexity" evidence="1">
    <location>
        <begin position="248"/>
        <end position="263"/>
    </location>
</feature>
<proteinExistence type="predicted"/>
<name>A0AAV2NQG5_9HYME</name>
<evidence type="ECO:0000313" key="4">
    <source>
        <dbReference type="Proteomes" id="UP001497644"/>
    </source>
</evidence>
<feature type="signal peptide" evidence="2">
    <location>
        <begin position="1"/>
        <end position="21"/>
    </location>
</feature>
<dbReference type="AlphaFoldDB" id="A0AAV2NQG5"/>
<feature type="region of interest" description="Disordered" evidence="1">
    <location>
        <begin position="240"/>
        <end position="263"/>
    </location>
</feature>
<evidence type="ECO:0000313" key="3">
    <source>
        <dbReference type="EMBL" id="CAL1681370.1"/>
    </source>
</evidence>
<evidence type="ECO:0000256" key="2">
    <source>
        <dbReference type="SAM" id="SignalP"/>
    </source>
</evidence>
<dbReference type="Proteomes" id="UP001497644">
    <property type="component" value="Chromosome 3"/>
</dbReference>
<accession>A0AAV2NQG5</accession>
<organism evidence="3 4">
    <name type="scientific">Lasius platythorax</name>
    <dbReference type="NCBI Taxonomy" id="488582"/>
    <lineage>
        <taxon>Eukaryota</taxon>
        <taxon>Metazoa</taxon>
        <taxon>Ecdysozoa</taxon>
        <taxon>Arthropoda</taxon>
        <taxon>Hexapoda</taxon>
        <taxon>Insecta</taxon>
        <taxon>Pterygota</taxon>
        <taxon>Neoptera</taxon>
        <taxon>Endopterygota</taxon>
        <taxon>Hymenoptera</taxon>
        <taxon>Apocrita</taxon>
        <taxon>Aculeata</taxon>
        <taxon>Formicoidea</taxon>
        <taxon>Formicidae</taxon>
        <taxon>Formicinae</taxon>
        <taxon>Lasius</taxon>
        <taxon>Lasius</taxon>
    </lineage>
</organism>
<feature type="chain" id="PRO_5043506135" evidence="2">
    <location>
        <begin position="22"/>
        <end position="263"/>
    </location>
</feature>